<dbReference type="GO" id="GO:0015035">
    <property type="term" value="F:protein-disulfide reductase activity"/>
    <property type="evidence" value="ECO:0007669"/>
    <property type="project" value="InterPro"/>
</dbReference>
<organism evidence="1">
    <name type="scientific">marine metagenome</name>
    <dbReference type="NCBI Taxonomy" id="408172"/>
    <lineage>
        <taxon>unclassified sequences</taxon>
        <taxon>metagenomes</taxon>
        <taxon>ecological metagenomes</taxon>
    </lineage>
</organism>
<dbReference type="EMBL" id="UINC01054526">
    <property type="protein sequence ID" value="SVB72346.1"/>
    <property type="molecule type" value="Genomic_DNA"/>
</dbReference>
<dbReference type="Pfam" id="PF04134">
    <property type="entry name" value="DCC1-like"/>
    <property type="match status" value="1"/>
</dbReference>
<reference evidence="1" key="1">
    <citation type="submission" date="2018-05" db="EMBL/GenBank/DDBJ databases">
        <authorList>
            <person name="Lanie J.A."/>
            <person name="Ng W.-L."/>
            <person name="Kazmierczak K.M."/>
            <person name="Andrzejewski T.M."/>
            <person name="Davidsen T.M."/>
            <person name="Wayne K.J."/>
            <person name="Tettelin H."/>
            <person name="Glass J.I."/>
            <person name="Rusch D."/>
            <person name="Podicherti R."/>
            <person name="Tsui H.-C.T."/>
            <person name="Winkler M.E."/>
        </authorList>
    </citation>
    <scope>NUCLEOTIDE SEQUENCE</scope>
</reference>
<dbReference type="AntiFam" id="ANF00010">
    <property type="entry name" value="tRNA translation"/>
</dbReference>
<protein>
    <recommendedName>
        <fullName evidence="2">DUF393 domain-containing protein</fullName>
    </recommendedName>
</protein>
<accession>A0A382GAS9</accession>
<proteinExistence type="predicted"/>
<sequence length="180" mass="19915">MLCVDSGLAQTVCRSVAEFFGPIAQRLEQTTHNRLVGGSNPSGPTILIVSPAKDQLIFDDGCGFCSRSVRLLLRLDWFKTITPVPLSAAGDLLARNSIPLEAMMNAMHLVTRDGRVFAGVEAVRMFGTRIPLLFPLALAMRLGFVMRLTKWVYKKISGNRYAITRMLKCEGESCSLHRDN</sequence>
<dbReference type="PANTHER" id="PTHR34290">
    <property type="entry name" value="SI:CH73-390P7.2"/>
    <property type="match status" value="1"/>
</dbReference>
<evidence type="ECO:0008006" key="2">
    <source>
        <dbReference type="Google" id="ProtNLM"/>
    </source>
</evidence>
<dbReference type="InterPro" id="IPR007263">
    <property type="entry name" value="DCC1-like"/>
</dbReference>
<gene>
    <name evidence="1" type="ORF">METZ01_LOCUS225200</name>
</gene>
<evidence type="ECO:0000313" key="1">
    <source>
        <dbReference type="EMBL" id="SVB72346.1"/>
    </source>
</evidence>
<dbReference type="InterPro" id="IPR044691">
    <property type="entry name" value="DCC1_Trx"/>
</dbReference>
<dbReference type="PANTHER" id="PTHR34290:SF2">
    <property type="entry name" value="OS04G0668800 PROTEIN"/>
    <property type="match status" value="1"/>
</dbReference>
<name>A0A382GAS9_9ZZZZ</name>
<dbReference type="AlphaFoldDB" id="A0A382GAS9"/>